<keyword evidence="4 9" id="KW-0547">Nucleotide-binding</keyword>
<keyword evidence="5 9" id="KW-0093">Biotin biosynthesis</keyword>
<dbReference type="InterPro" id="IPR027417">
    <property type="entry name" value="P-loop_NTPase"/>
</dbReference>
<dbReference type="InterPro" id="IPR004472">
    <property type="entry name" value="DTB_synth_BioD"/>
</dbReference>
<gene>
    <name evidence="9 10" type="primary">bioD</name>
    <name evidence="10" type="ORF">FRE64_04650</name>
</gene>
<dbReference type="AlphaFoldDB" id="A0A5B8NL76"/>
<dbReference type="GO" id="GO:0004141">
    <property type="term" value="F:dethiobiotin synthase activity"/>
    <property type="evidence" value="ECO:0007669"/>
    <property type="project" value="UniProtKB-UniRule"/>
</dbReference>
<feature type="binding site" evidence="9">
    <location>
        <begin position="109"/>
        <end position="112"/>
    </location>
    <ligand>
        <name>ATP</name>
        <dbReference type="ChEBI" id="CHEBI:30616"/>
    </ligand>
</feature>
<comment type="subunit">
    <text evidence="9">Homodimer.</text>
</comment>
<evidence type="ECO:0000313" key="11">
    <source>
        <dbReference type="Proteomes" id="UP000318453"/>
    </source>
</evidence>
<evidence type="ECO:0000256" key="8">
    <source>
        <dbReference type="ARBA" id="ARBA00047386"/>
    </source>
</evidence>
<evidence type="ECO:0000256" key="1">
    <source>
        <dbReference type="ARBA" id="ARBA00022490"/>
    </source>
</evidence>
<keyword evidence="7 9" id="KW-0460">Magnesium</keyword>
<dbReference type="UniPathway" id="UPA00078">
    <property type="reaction ID" value="UER00161"/>
</dbReference>
<feature type="binding site" evidence="9">
    <location>
        <position position="109"/>
    </location>
    <ligand>
        <name>Mg(2+)</name>
        <dbReference type="ChEBI" id="CHEBI:18420"/>
    </ligand>
</feature>
<comment type="similarity">
    <text evidence="9">Belongs to the dethiobiotin synthetase family.</text>
</comment>
<evidence type="ECO:0000256" key="2">
    <source>
        <dbReference type="ARBA" id="ARBA00022598"/>
    </source>
</evidence>
<feature type="binding site" evidence="9">
    <location>
        <position position="43"/>
    </location>
    <ligand>
        <name>substrate</name>
    </ligand>
</feature>
<dbReference type="Proteomes" id="UP000318453">
    <property type="component" value="Chromosome"/>
</dbReference>
<dbReference type="GO" id="GO:0000287">
    <property type="term" value="F:magnesium ion binding"/>
    <property type="evidence" value="ECO:0007669"/>
    <property type="project" value="UniProtKB-UniRule"/>
</dbReference>
<dbReference type="NCBIfam" id="TIGR00347">
    <property type="entry name" value="bioD"/>
    <property type="match status" value="1"/>
</dbReference>
<reference evidence="10" key="1">
    <citation type="submission" date="2019-08" db="EMBL/GenBank/DDBJ databases">
        <title>Carotenoids and Carotenoid Binding Proteins in the Halophilic Cyanobacterium Euhalothece sp. ZM00.</title>
        <authorList>
            <person name="Cho S.M."/>
            <person name="Song J.Y."/>
            <person name="Park Y.-I."/>
        </authorList>
    </citation>
    <scope>NUCLEOTIDE SEQUENCE [LARGE SCALE GENOMIC DNA]</scope>
    <source>
        <strain evidence="10">Z-M001</strain>
    </source>
</reference>
<comment type="function">
    <text evidence="9">Catalyzes a mechanistically unusual reaction, the ATP-dependent insertion of CO2 between the N7 and N8 nitrogen atoms of 7,8-diaminopelargonic acid (DAPA, also called 7,8-diammoniononanoate) to form a ureido ring.</text>
</comment>
<organism evidence="10 11">
    <name type="scientific">Euhalothece natronophila Z-M001</name>
    <dbReference type="NCBI Taxonomy" id="522448"/>
    <lineage>
        <taxon>Bacteria</taxon>
        <taxon>Bacillati</taxon>
        <taxon>Cyanobacteriota</taxon>
        <taxon>Cyanophyceae</taxon>
        <taxon>Oscillatoriophycideae</taxon>
        <taxon>Chroococcales</taxon>
        <taxon>Halothecacae</taxon>
        <taxon>Halothece cluster</taxon>
        <taxon>Euhalothece</taxon>
    </lineage>
</organism>
<accession>A0A5B8NL76</accession>
<dbReference type="PIRSF" id="PIRSF006755">
    <property type="entry name" value="DTB_synth"/>
    <property type="match status" value="1"/>
</dbReference>
<feature type="active site" evidence="9">
    <location>
        <position position="39"/>
    </location>
</feature>
<comment type="caution">
    <text evidence="9">Lacks conserved residue(s) required for the propagation of feature annotation.</text>
</comment>
<keyword evidence="1 9" id="KW-0963">Cytoplasm</keyword>
<keyword evidence="6 9" id="KW-0067">ATP-binding</keyword>
<dbReference type="GO" id="GO:0005524">
    <property type="term" value="F:ATP binding"/>
    <property type="evidence" value="ECO:0007669"/>
    <property type="project" value="UniProtKB-UniRule"/>
</dbReference>
<dbReference type="GO" id="GO:0005829">
    <property type="term" value="C:cytosol"/>
    <property type="evidence" value="ECO:0007669"/>
    <property type="project" value="TreeGrafter"/>
</dbReference>
<dbReference type="EMBL" id="CP042326">
    <property type="protein sequence ID" value="QDZ39281.1"/>
    <property type="molecule type" value="Genomic_DNA"/>
</dbReference>
<evidence type="ECO:0000256" key="6">
    <source>
        <dbReference type="ARBA" id="ARBA00022840"/>
    </source>
</evidence>
<feature type="binding site" evidence="9">
    <location>
        <begin position="12"/>
        <end position="17"/>
    </location>
    <ligand>
        <name>ATP</name>
        <dbReference type="ChEBI" id="CHEBI:30616"/>
    </ligand>
</feature>
<evidence type="ECO:0000256" key="3">
    <source>
        <dbReference type="ARBA" id="ARBA00022723"/>
    </source>
</evidence>
<evidence type="ECO:0000256" key="7">
    <source>
        <dbReference type="ARBA" id="ARBA00022842"/>
    </source>
</evidence>
<dbReference type="OrthoDB" id="9802097at2"/>
<dbReference type="RefSeq" id="WP_146294885.1">
    <property type="nucleotide sequence ID" value="NZ_CP042326.1"/>
</dbReference>
<dbReference type="EC" id="6.3.3.3" evidence="9"/>
<keyword evidence="3 9" id="KW-0479">Metal-binding</keyword>
<feature type="binding site" evidence="9">
    <location>
        <position position="48"/>
    </location>
    <ligand>
        <name>Mg(2+)</name>
        <dbReference type="ChEBI" id="CHEBI:18420"/>
    </ligand>
</feature>
<proteinExistence type="inferred from homology"/>
<protein>
    <recommendedName>
        <fullName evidence="9">ATP-dependent dethiobiotin synthetase BioD</fullName>
        <ecNumber evidence="9">6.3.3.3</ecNumber>
    </recommendedName>
    <alternativeName>
        <fullName evidence="9">DTB synthetase</fullName>
        <shortName evidence="9">DTBS</shortName>
    </alternativeName>
    <alternativeName>
        <fullName evidence="9">Dethiobiotin synthase</fullName>
    </alternativeName>
</protein>
<feature type="binding site" evidence="9">
    <location>
        <begin position="169"/>
        <end position="170"/>
    </location>
    <ligand>
        <name>ATP</name>
        <dbReference type="ChEBI" id="CHEBI:30616"/>
    </ligand>
</feature>
<dbReference type="SUPFAM" id="SSF52540">
    <property type="entry name" value="P-loop containing nucleoside triphosphate hydrolases"/>
    <property type="match status" value="1"/>
</dbReference>
<evidence type="ECO:0000256" key="5">
    <source>
        <dbReference type="ARBA" id="ARBA00022756"/>
    </source>
</evidence>
<evidence type="ECO:0000313" key="10">
    <source>
        <dbReference type="EMBL" id="QDZ39281.1"/>
    </source>
</evidence>
<name>A0A5B8NL76_9CHRO</name>
<evidence type="ECO:0000256" key="4">
    <source>
        <dbReference type="ARBA" id="ARBA00022741"/>
    </source>
</evidence>
<dbReference type="KEGG" id="enn:FRE64_04650"/>
<dbReference type="HAMAP" id="MF_00336">
    <property type="entry name" value="BioD"/>
    <property type="match status" value="1"/>
</dbReference>
<feature type="binding site" evidence="9">
    <location>
        <position position="48"/>
    </location>
    <ligand>
        <name>ATP</name>
        <dbReference type="ChEBI" id="CHEBI:30616"/>
    </ligand>
</feature>
<comment type="subcellular location">
    <subcellularLocation>
        <location evidence="9">Cytoplasm</location>
    </subcellularLocation>
</comment>
<feature type="binding site" evidence="9">
    <location>
        <position position="16"/>
    </location>
    <ligand>
        <name>Mg(2+)</name>
        <dbReference type="ChEBI" id="CHEBI:18420"/>
    </ligand>
</feature>
<dbReference type="PANTHER" id="PTHR43210:SF2">
    <property type="entry name" value="ATP-DEPENDENT DETHIOBIOTIN SYNTHETASE BIOD 2"/>
    <property type="match status" value="1"/>
</dbReference>
<comment type="pathway">
    <text evidence="9">Cofactor biosynthesis; biotin biosynthesis; biotin from 7,8-diaminononanoate: step 1/2.</text>
</comment>
<dbReference type="Pfam" id="PF13500">
    <property type="entry name" value="AAA_26"/>
    <property type="match status" value="1"/>
</dbReference>
<keyword evidence="2 9" id="KW-0436">Ligase</keyword>
<keyword evidence="11" id="KW-1185">Reference proteome</keyword>
<comment type="catalytic activity">
    <reaction evidence="9">
        <text>(7R,8S)-7,8-diammoniononanoate + CO2 + ATP = (4R,5S)-dethiobiotin + ADP + phosphate + 3 H(+)</text>
        <dbReference type="Rhea" id="RHEA:15805"/>
        <dbReference type="ChEBI" id="CHEBI:15378"/>
        <dbReference type="ChEBI" id="CHEBI:16526"/>
        <dbReference type="ChEBI" id="CHEBI:30616"/>
        <dbReference type="ChEBI" id="CHEBI:43474"/>
        <dbReference type="ChEBI" id="CHEBI:149469"/>
        <dbReference type="ChEBI" id="CHEBI:149473"/>
        <dbReference type="ChEBI" id="CHEBI:456216"/>
        <dbReference type="EC" id="6.3.3.3"/>
    </reaction>
</comment>
<comment type="cofactor">
    <cofactor evidence="9">
        <name>Mg(2+)</name>
        <dbReference type="ChEBI" id="CHEBI:18420"/>
    </cofactor>
</comment>
<dbReference type="Gene3D" id="3.40.50.300">
    <property type="entry name" value="P-loop containing nucleotide triphosphate hydrolases"/>
    <property type="match status" value="1"/>
</dbReference>
<feature type="binding site" evidence="9">
    <location>
        <begin position="201"/>
        <end position="203"/>
    </location>
    <ligand>
        <name>ATP</name>
        <dbReference type="ChEBI" id="CHEBI:30616"/>
    </ligand>
</feature>
<dbReference type="CDD" id="cd03109">
    <property type="entry name" value="DTBS"/>
    <property type="match status" value="1"/>
</dbReference>
<dbReference type="PANTHER" id="PTHR43210">
    <property type="entry name" value="DETHIOBIOTIN SYNTHETASE"/>
    <property type="match status" value="1"/>
</dbReference>
<dbReference type="GO" id="GO:0009102">
    <property type="term" value="P:biotin biosynthetic process"/>
    <property type="evidence" value="ECO:0007669"/>
    <property type="project" value="UniProtKB-UniRule"/>
</dbReference>
<sequence>MTTLLITGTDTEIGKTVVTLSLTAYWHKYCAWEKLGIMKLIQTGSPGDSHLYQQLFQWQQETALINPVSYQSPIAPPLAAEKENQPVNLTTIWEGLTTLQSQKEVVLVEALGGLGSPITFEMTVADIAAAWQLPIILVVPVKLGAIAQTVANVALARQHQVSIKGVIFNCVSAEAENNQHNWTPSELISNLCQVPILGTIPYLSNPSDLEKLAQVASNLELEYLW</sequence>
<comment type="catalytic activity">
    <reaction evidence="8">
        <text>(7R,8S)-8-amino-7-(carboxyamino)nonanoate + ATP = (4R,5S)-dethiobiotin + ADP + phosphate + H(+)</text>
        <dbReference type="Rhea" id="RHEA:63684"/>
        <dbReference type="ChEBI" id="CHEBI:15378"/>
        <dbReference type="ChEBI" id="CHEBI:30616"/>
        <dbReference type="ChEBI" id="CHEBI:43474"/>
        <dbReference type="ChEBI" id="CHEBI:149470"/>
        <dbReference type="ChEBI" id="CHEBI:149473"/>
        <dbReference type="ChEBI" id="CHEBI:456216"/>
    </reaction>
</comment>
<evidence type="ECO:0000256" key="9">
    <source>
        <dbReference type="HAMAP-Rule" id="MF_00336"/>
    </source>
</evidence>